<keyword evidence="3" id="KW-1185">Reference proteome</keyword>
<dbReference type="EMBL" id="QKKF02010319">
    <property type="protein sequence ID" value="RZF44834.1"/>
    <property type="molecule type" value="Genomic_DNA"/>
</dbReference>
<feature type="chain" id="PRO_5019775540" evidence="1">
    <location>
        <begin position="20"/>
        <end position="99"/>
    </location>
</feature>
<proteinExistence type="predicted"/>
<evidence type="ECO:0000313" key="3">
    <source>
        <dbReference type="Proteomes" id="UP000291343"/>
    </source>
</evidence>
<comment type="caution">
    <text evidence="2">The sequence shown here is derived from an EMBL/GenBank/DDBJ whole genome shotgun (WGS) entry which is preliminary data.</text>
</comment>
<keyword evidence="1" id="KW-0732">Signal</keyword>
<protein>
    <submittedName>
        <fullName evidence="2">Uncharacterized protein</fullName>
    </submittedName>
</protein>
<feature type="signal peptide" evidence="1">
    <location>
        <begin position="1"/>
        <end position="19"/>
    </location>
</feature>
<dbReference type="InParanoid" id="A0A482XGH5"/>
<accession>A0A482XGH5</accession>
<gene>
    <name evidence="2" type="ORF">LSTR_LSTR000786</name>
</gene>
<reference evidence="2 3" key="1">
    <citation type="journal article" date="2017" name="Gigascience">
        <title>Genome sequence of the small brown planthopper, Laodelphax striatellus.</title>
        <authorList>
            <person name="Zhu J."/>
            <person name="Jiang F."/>
            <person name="Wang X."/>
            <person name="Yang P."/>
            <person name="Bao Y."/>
            <person name="Zhao W."/>
            <person name="Wang W."/>
            <person name="Lu H."/>
            <person name="Wang Q."/>
            <person name="Cui N."/>
            <person name="Li J."/>
            <person name="Chen X."/>
            <person name="Luo L."/>
            <person name="Yu J."/>
            <person name="Kang L."/>
            <person name="Cui F."/>
        </authorList>
    </citation>
    <scope>NUCLEOTIDE SEQUENCE [LARGE SCALE GENOMIC DNA]</scope>
    <source>
        <strain evidence="2">Lst14</strain>
    </source>
</reference>
<dbReference type="Proteomes" id="UP000291343">
    <property type="component" value="Unassembled WGS sequence"/>
</dbReference>
<sequence>MAKSMIVFVAMLLAVAALAQEAEPQNQATVAVAEAAKDAPAAEAKETLKGAEAVYLAHPYAAPVPHVLPYAAPLPYHYPYVAPAPLPYAALPYPAFLRR</sequence>
<organism evidence="2 3">
    <name type="scientific">Laodelphax striatellus</name>
    <name type="common">Small brown planthopper</name>
    <name type="synonym">Delphax striatella</name>
    <dbReference type="NCBI Taxonomy" id="195883"/>
    <lineage>
        <taxon>Eukaryota</taxon>
        <taxon>Metazoa</taxon>
        <taxon>Ecdysozoa</taxon>
        <taxon>Arthropoda</taxon>
        <taxon>Hexapoda</taxon>
        <taxon>Insecta</taxon>
        <taxon>Pterygota</taxon>
        <taxon>Neoptera</taxon>
        <taxon>Paraneoptera</taxon>
        <taxon>Hemiptera</taxon>
        <taxon>Auchenorrhyncha</taxon>
        <taxon>Fulgoroidea</taxon>
        <taxon>Delphacidae</taxon>
        <taxon>Criomorphinae</taxon>
        <taxon>Laodelphax</taxon>
    </lineage>
</organism>
<name>A0A482XGH5_LAOST</name>
<dbReference type="AlphaFoldDB" id="A0A482XGH5"/>
<evidence type="ECO:0000256" key="1">
    <source>
        <dbReference type="SAM" id="SignalP"/>
    </source>
</evidence>
<evidence type="ECO:0000313" key="2">
    <source>
        <dbReference type="EMBL" id="RZF44834.1"/>
    </source>
</evidence>